<keyword evidence="1" id="KW-0677">Repeat</keyword>
<dbReference type="Pfam" id="PF12796">
    <property type="entry name" value="Ank_2"/>
    <property type="match status" value="1"/>
</dbReference>
<reference evidence="5" key="1">
    <citation type="journal article" date="2010" name="Nature">
        <title>The Amphimedon queenslandica genome and the evolution of animal complexity.</title>
        <authorList>
            <person name="Srivastava M."/>
            <person name="Simakov O."/>
            <person name="Chapman J."/>
            <person name="Fahey B."/>
            <person name="Gauthier M.E."/>
            <person name="Mitros T."/>
            <person name="Richards G.S."/>
            <person name="Conaco C."/>
            <person name="Dacre M."/>
            <person name="Hellsten U."/>
            <person name="Larroux C."/>
            <person name="Putnam N.H."/>
            <person name="Stanke M."/>
            <person name="Adamska M."/>
            <person name="Darling A."/>
            <person name="Degnan S.M."/>
            <person name="Oakley T.H."/>
            <person name="Plachetzki D.C."/>
            <person name="Zhai Y."/>
            <person name="Adamski M."/>
            <person name="Calcino A."/>
            <person name="Cummins S.F."/>
            <person name="Goodstein D.M."/>
            <person name="Harris C."/>
            <person name="Jackson D.J."/>
            <person name="Leys S.P."/>
            <person name="Shu S."/>
            <person name="Woodcroft B.J."/>
            <person name="Vervoort M."/>
            <person name="Kosik K.S."/>
            <person name="Manning G."/>
            <person name="Degnan B.M."/>
            <person name="Rokhsar D.S."/>
        </authorList>
    </citation>
    <scope>NUCLEOTIDE SEQUENCE [LARGE SCALE GENOMIC DNA]</scope>
</reference>
<evidence type="ECO:0000256" key="1">
    <source>
        <dbReference type="ARBA" id="ARBA00022737"/>
    </source>
</evidence>
<dbReference type="GO" id="GO:0085020">
    <property type="term" value="P:protein K6-linked ubiquitination"/>
    <property type="evidence" value="ECO:0007669"/>
    <property type="project" value="TreeGrafter"/>
</dbReference>
<dbReference type="PROSITE" id="PS50297">
    <property type="entry name" value="ANK_REP_REGION"/>
    <property type="match status" value="3"/>
</dbReference>
<dbReference type="EnsemblMetazoa" id="Aqu2.1.43700_001">
    <property type="protein sequence ID" value="Aqu2.1.43700_001"/>
    <property type="gene ID" value="Aqu2.1.43700"/>
</dbReference>
<feature type="repeat" description="ANK" evidence="3">
    <location>
        <begin position="191"/>
        <end position="223"/>
    </location>
</feature>
<feature type="repeat" description="ANK" evidence="3">
    <location>
        <begin position="158"/>
        <end position="190"/>
    </location>
</feature>
<dbReference type="AlphaFoldDB" id="A0A1X7VV06"/>
<dbReference type="eggNOG" id="KOG0508">
    <property type="taxonomic scope" value="Eukaryota"/>
</dbReference>
<dbReference type="Gene3D" id="1.25.40.20">
    <property type="entry name" value="Ankyrin repeat-containing domain"/>
    <property type="match status" value="2"/>
</dbReference>
<organism evidence="4">
    <name type="scientific">Amphimedon queenslandica</name>
    <name type="common">Sponge</name>
    <dbReference type="NCBI Taxonomy" id="400682"/>
    <lineage>
        <taxon>Eukaryota</taxon>
        <taxon>Metazoa</taxon>
        <taxon>Porifera</taxon>
        <taxon>Demospongiae</taxon>
        <taxon>Heteroscleromorpha</taxon>
        <taxon>Haplosclerida</taxon>
        <taxon>Niphatidae</taxon>
        <taxon>Amphimedon</taxon>
    </lineage>
</organism>
<dbReference type="SMART" id="SM00248">
    <property type="entry name" value="ANK"/>
    <property type="match status" value="5"/>
</dbReference>
<name>A0A1X7VV06_AMPQE</name>
<dbReference type="SUPFAM" id="SSF48403">
    <property type="entry name" value="Ankyrin repeat"/>
    <property type="match status" value="1"/>
</dbReference>
<sequence>MASKFYAEVSTTLEYELTDEEHDEMSSYIEKGFRDSLRKFLEGIATKKVATNGEKVILSPKTLNPDPSSQRRAPLAMAAMEGRIGILQLFLDVFKEIIEIDHGSFMTYPDLDHFGHKQVLGFKTRSLTALNAACVGGFTEMARVLLEMGADPNIGDYFGYTPLCNAARYGRAETVELLLRQGVDPGVKTHAGHTAIHLAALHGQAEVVKVMISKNADLLFPKSSSPSESSVPCPLFLAAANGWQPVVDLFVSHAACPRFCKIDAKLLLGAASRMFWTKIKEDSMKGVIDLWIEARVIKDGRKEENESSLVYKGRQELTTEADLKSLLEHPNVEEESLYQCLLIHERCMGSSNSYNWVFLAGMKMYQRKHYSEAEELWKRAMGLHYEIATQNVGLKYWQHDLKGTMEYMIQFGSAIEGMVKNGYQPMWEEYVDYALQQLKMGILTSLHTNILDASTGILKVYYALLQIFSCWISKECSRSYVLSSSTVPLKCSDSLNRAGQTFVDTASVLTQSNLLHLAIYPSASLRIRWQTSSRLPLLIQALLNWGAINSIDELDHHGNRPIHVAVRLPDKESREAIVSVLVQNGVHSDALNKDGKTPRQVFGVSYPQQSLPHITDTPSRLKCLSASALINGGVPYNVEDVSGQLLKFIQLHDLKYIQSLTVQQWITLPRF</sequence>
<dbReference type="InParanoid" id="A0A1X7VV06"/>
<dbReference type="STRING" id="400682.A0A1X7VV06"/>
<dbReference type="GO" id="GO:0004842">
    <property type="term" value="F:ubiquitin-protein transferase activity"/>
    <property type="evidence" value="ECO:0007669"/>
    <property type="project" value="TreeGrafter"/>
</dbReference>
<dbReference type="Proteomes" id="UP000007879">
    <property type="component" value="Unassembled WGS sequence"/>
</dbReference>
<dbReference type="OMA" id="NEHIVEY"/>
<dbReference type="KEGG" id="aqu:105312445"/>
<dbReference type="EnsemblMetazoa" id="XM_011405103.2">
    <property type="protein sequence ID" value="XP_011403405.1"/>
    <property type="gene ID" value="LOC105312445"/>
</dbReference>
<keyword evidence="5" id="KW-1185">Reference proteome</keyword>
<feature type="repeat" description="ANK" evidence="3">
    <location>
        <begin position="557"/>
        <end position="593"/>
    </location>
</feature>
<dbReference type="OrthoDB" id="60433at2759"/>
<evidence type="ECO:0000313" key="4">
    <source>
        <dbReference type="EnsemblMetazoa" id="Aqu2.1.43700_001"/>
    </source>
</evidence>
<protein>
    <submittedName>
        <fullName evidence="4">Uncharacterized protein</fullName>
    </submittedName>
</protein>
<evidence type="ECO:0000313" key="5">
    <source>
        <dbReference type="Proteomes" id="UP000007879"/>
    </source>
</evidence>
<proteinExistence type="predicted"/>
<evidence type="ECO:0000256" key="3">
    <source>
        <dbReference type="PROSITE-ProRule" id="PRU00023"/>
    </source>
</evidence>
<reference evidence="4" key="2">
    <citation type="submission" date="2017-05" db="UniProtKB">
        <authorList>
            <consortium name="EnsemblMetazoa"/>
        </authorList>
    </citation>
    <scope>IDENTIFICATION</scope>
</reference>
<dbReference type="InterPro" id="IPR036770">
    <property type="entry name" value="Ankyrin_rpt-contain_sf"/>
</dbReference>
<dbReference type="InterPro" id="IPR002110">
    <property type="entry name" value="Ankyrin_rpt"/>
</dbReference>
<feature type="repeat" description="ANK" evidence="3">
    <location>
        <begin position="125"/>
        <end position="157"/>
    </location>
</feature>
<dbReference type="FunCoup" id="A0A1X7VV06">
    <property type="interactions" value="965"/>
</dbReference>
<dbReference type="PANTHER" id="PTHR24171">
    <property type="entry name" value="ANKYRIN REPEAT DOMAIN-CONTAINING PROTEIN 39-RELATED"/>
    <property type="match status" value="1"/>
</dbReference>
<dbReference type="PANTHER" id="PTHR24171:SF8">
    <property type="entry name" value="BRCA1-ASSOCIATED RING DOMAIN PROTEIN 1"/>
    <property type="match status" value="1"/>
</dbReference>
<evidence type="ECO:0000256" key="2">
    <source>
        <dbReference type="ARBA" id="ARBA00023043"/>
    </source>
</evidence>
<gene>
    <name evidence="4" type="primary">105312445</name>
</gene>
<accession>A0A1X7VV06</accession>
<dbReference type="PROSITE" id="PS50088">
    <property type="entry name" value="ANK_REPEAT"/>
    <property type="match status" value="4"/>
</dbReference>
<keyword evidence="2 3" id="KW-0040">ANK repeat</keyword>